<reference evidence="3 4" key="1">
    <citation type="journal article" date="2008" name="Proc. Natl. Acad. Sci. U.S.A.">
        <title>Niche adaptation and genome expansion in the chlorophyll d-producing cyanobacterium Acaryochloris marina.</title>
        <authorList>
            <person name="Swingley W.D."/>
            <person name="Chen M."/>
            <person name="Cheung P.C."/>
            <person name="Conrad A.L."/>
            <person name="Dejesa L.C."/>
            <person name="Hao J."/>
            <person name="Honchak B.M."/>
            <person name="Karbach L.E."/>
            <person name="Kurdoglu A."/>
            <person name="Lahiri S."/>
            <person name="Mastrian S.D."/>
            <person name="Miyashita H."/>
            <person name="Page L."/>
            <person name="Ramakrishna P."/>
            <person name="Satoh S."/>
            <person name="Sattley W.M."/>
            <person name="Shimada Y."/>
            <person name="Taylor H.L."/>
            <person name="Tomo T."/>
            <person name="Tsuchiya T."/>
            <person name="Wang Z.T."/>
            <person name="Raymond J."/>
            <person name="Mimuro M."/>
            <person name="Blankenship R.E."/>
            <person name="Touchman J.W."/>
        </authorList>
    </citation>
    <scope>NUCLEOTIDE SEQUENCE [LARGE SCALE GENOMIC DNA]</scope>
    <source>
        <strain evidence="4">MBIC 11017</strain>
    </source>
</reference>
<name>B0C2L6_ACAM1</name>
<dbReference type="Pfam" id="PF12770">
    <property type="entry name" value="CHAT"/>
    <property type="match status" value="1"/>
</dbReference>
<organism evidence="3 4">
    <name type="scientific">Acaryochloris marina (strain MBIC 11017)</name>
    <dbReference type="NCBI Taxonomy" id="329726"/>
    <lineage>
        <taxon>Bacteria</taxon>
        <taxon>Bacillati</taxon>
        <taxon>Cyanobacteriota</taxon>
        <taxon>Cyanophyceae</taxon>
        <taxon>Acaryochloridales</taxon>
        <taxon>Acaryochloridaceae</taxon>
        <taxon>Acaryochloris</taxon>
    </lineage>
</organism>
<dbReference type="SMART" id="SM00028">
    <property type="entry name" value="TPR"/>
    <property type="match status" value="5"/>
</dbReference>
<dbReference type="HOGENOM" id="CLU_002404_0_0_3"/>
<evidence type="ECO:0000256" key="1">
    <source>
        <dbReference type="SAM" id="Phobius"/>
    </source>
</evidence>
<dbReference type="InterPro" id="IPR019734">
    <property type="entry name" value="TPR_rpt"/>
</dbReference>
<dbReference type="InterPro" id="IPR024983">
    <property type="entry name" value="CHAT_dom"/>
</dbReference>
<keyword evidence="4" id="KW-1185">Reference proteome</keyword>
<dbReference type="InterPro" id="IPR011990">
    <property type="entry name" value="TPR-like_helical_dom_sf"/>
</dbReference>
<dbReference type="SUPFAM" id="SSF48452">
    <property type="entry name" value="TPR-like"/>
    <property type="match status" value="2"/>
</dbReference>
<feature type="transmembrane region" description="Helical" evidence="1">
    <location>
        <begin position="21"/>
        <end position="43"/>
    </location>
</feature>
<dbReference type="Pfam" id="PF13424">
    <property type="entry name" value="TPR_12"/>
    <property type="match status" value="1"/>
</dbReference>
<dbReference type="Proteomes" id="UP000000268">
    <property type="component" value="Chromosome"/>
</dbReference>
<dbReference type="Pfam" id="PF13176">
    <property type="entry name" value="TPR_7"/>
    <property type="match status" value="1"/>
</dbReference>
<evidence type="ECO:0000259" key="2">
    <source>
        <dbReference type="Pfam" id="PF12770"/>
    </source>
</evidence>
<dbReference type="AlphaFoldDB" id="B0C2L6"/>
<protein>
    <submittedName>
        <fullName evidence="3">TPR domain protein</fullName>
    </submittedName>
</protein>
<dbReference type="eggNOG" id="COG4995">
    <property type="taxonomic scope" value="Bacteria"/>
</dbReference>
<evidence type="ECO:0000313" key="3">
    <source>
        <dbReference type="EMBL" id="ABW30904.1"/>
    </source>
</evidence>
<keyword evidence="1" id="KW-1133">Transmembrane helix</keyword>
<accession>B0C2L6</accession>
<dbReference type="PANTHER" id="PTHR10098">
    <property type="entry name" value="RAPSYN-RELATED"/>
    <property type="match status" value="1"/>
</dbReference>
<evidence type="ECO:0000313" key="4">
    <source>
        <dbReference type="Proteomes" id="UP000000268"/>
    </source>
</evidence>
<dbReference type="KEGG" id="amr:AM1_5968"/>
<dbReference type="Gene3D" id="1.25.40.10">
    <property type="entry name" value="Tetratricopeptide repeat domain"/>
    <property type="match status" value="2"/>
</dbReference>
<dbReference type="STRING" id="329726.AM1_5968"/>
<keyword evidence="1" id="KW-0812">Transmembrane</keyword>
<gene>
    <name evidence="3" type="ordered locus">AM1_5968</name>
</gene>
<dbReference type="eggNOG" id="COG0457">
    <property type="taxonomic scope" value="Bacteria"/>
</dbReference>
<proteinExistence type="predicted"/>
<dbReference type="EMBL" id="CP000828">
    <property type="protein sequence ID" value="ABW30904.1"/>
    <property type="molecule type" value="Genomic_DNA"/>
</dbReference>
<feature type="domain" description="CHAT" evidence="2">
    <location>
        <begin position="597"/>
        <end position="866"/>
    </location>
</feature>
<keyword evidence="1" id="KW-0472">Membrane</keyword>
<sequence length="868" mass="96843">MVSYPLLSMKKQYQRELLSYLSWHRLCLSLLGVGCMFAITVVFSEERVLAEPTEQVWVANTNNLEQRGKALFDARQFPQAADVLRAAVGQYQQRDNRVGEAIALSNLALVYEQLGQWPEANQAIEQSLELLQGQSTPEAGQLLAQVLNTEGQLKLAQGQAQLALKAWQRSEEIFTQIGDTEAVTRSRVNQAQALQSMGQYRRSIKTLRKVTTDLAEQPDSLTEVVALRSLGEALRVAGELPDAREALEKSVEMAGRLDLLKNKAAAQLSLGNVLRAEGENDPMQLQAALRIYEQLATESDESQVQAFLNQFSLLVQMKQFAQAEGLWPQVSASLQQLPLSRSSIFAYLNVVHSLSQLRSTSMDTVAIRAQLFRQALKQAKTLGDGRAESYVLGGLGALYEETGQWAEAERLTQQALKKAINDPEIAFRWQWQLGRLQKVQGNRDKAISAYSGAVQTLKLLRKDLIAVNPEVQFSFRDNVEPIHRQLVDLLLEVEEGQPSSKNLEAARLTIESLQLAELDNFFREACLDANPVVIDEIDPRAAVVYPIILPKRVAVIVSLPGKKLRLYSTEVSSNKVERTVDRLRLSLGQPNSTRYLALSQQVYNWLLRPAEADFIDSKTETLVFVLDGVLRNVPMSALHDGESYLVERYAVSVTPGLQLVEPKPLVLDQVKVLTAGLSQPVQGFSGLPYVESELNQIGTIVSSRNLLNQAFTRSAFQREVSTEPYSVVHLATHGQFSSKLEDTFLLTWEDKVNITQLRDLLRTRELRKDSAIELLVLSACETAVGDSRAALGLAGMAARSGARTTLATLWQVDDQATSILMARFYELLNINDMSKARALQVAQKEMLIKLNRQHPSYWSSYILLGNWK</sequence>